<evidence type="ECO:0000256" key="4">
    <source>
        <dbReference type="PIRSR" id="PIRSR031924-50"/>
    </source>
</evidence>
<sequence>MRKTFLAPLLALSIITGVSYAQKTVKPATIQGIARPKLVVGIVVDQMRWDYLYRFYDLYKTGGGFKRLLGEGFSCDNTFVPYLPTVTACGHACIYTGTTPAINGITGNNWWDNNLQRVVYCTDDKNVSTVGSNNESAGQMSPANVLATTITDELKLASNFHSKVWGISIKDRGAIIPAGHAANGAFWYDSKTGNFITSTYYSKSLPAWMQQFNQRKLVDSFYEKNWTLALDKSVYEQYCDSDENSYEARPFGDNARQMPYTLQSYKGKDYGKIASTPFGNDLLLELAKATIAGEQMGKGNNTDFLAVSFSSTDYVGHAFGTHSWELLDTYVRLDETLGKLFSYLDKTVGKDQYTVFLSADHAAPHIPAFLQKNRLLSASWDDGEIKKDLTDFSKQQFNGLNLVRFVTEYDVYLDHTLMDSAKLDASNVKKAFIQYLLKKDQVYQVIDKPHAATATVPAKLREMIINGYNPQRSGDLQVIGKPGIMDGGKTGLSHGVWNAYDAHIPLVWYGWGIKKGSTSRETYMTDIAVTLAALLHIQMPSGSIGKSIEEVIK</sequence>
<dbReference type="CDD" id="cd16016">
    <property type="entry name" value="AP-SPAP"/>
    <property type="match status" value="1"/>
</dbReference>
<keyword evidence="1 4" id="KW-0597">Phosphoprotein</keyword>
<dbReference type="RefSeq" id="WP_092723945.1">
    <property type="nucleotide sequence ID" value="NZ_FNNO01000008.1"/>
</dbReference>
<feature type="binding site" evidence="5">
    <location>
        <begin position="170"/>
        <end position="172"/>
    </location>
    <ligand>
        <name>substrate</name>
    </ligand>
</feature>
<evidence type="ECO:0000256" key="3">
    <source>
        <dbReference type="ARBA" id="ARBA00022729"/>
    </source>
</evidence>
<gene>
    <name evidence="7" type="ORF">SAMN05444410_108118</name>
</gene>
<keyword evidence="8" id="KW-1185">Reference proteome</keyword>
<keyword evidence="3 6" id="KW-0732">Signal</keyword>
<evidence type="ECO:0000256" key="5">
    <source>
        <dbReference type="PIRSR" id="PIRSR031924-51"/>
    </source>
</evidence>
<dbReference type="AlphaFoldDB" id="A0A8X8ID28"/>
<dbReference type="InterPro" id="IPR017850">
    <property type="entry name" value="Alkaline_phosphatase_core_sf"/>
</dbReference>
<accession>A0A8X8ID28</accession>
<feature type="signal peptide" evidence="6">
    <location>
        <begin position="1"/>
        <end position="21"/>
    </location>
</feature>
<dbReference type="Gene3D" id="3.40.720.10">
    <property type="entry name" value="Alkaline Phosphatase, subunit A"/>
    <property type="match status" value="1"/>
</dbReference>
<dbReference type="Proteomes" id="UP000198711">
    <property type="component" value="Unassembled WGS sequence"/>
</dbReference>
<dbReference type="Pfam" id="PF01663">
    <property type="entry name" value="Phosphodiest"/>
    <property type="match status" value="1"/>
</dbReference>
<name>A0A8X8ID28_9BACT</name>
<evidence type="ECO:0000256" key="2">
    <source>
        <dbReference type="ARBA" id="ARBA00022723"/>
    </source>
</evidence>
<dbReference type="GO" id="GO:0004035">
    <property type="term" value="F:alkaline phosphatase activity"/>
    <property type="evidence" value="ECO:0007669"/>
    <property type="project" value="InterPro"/>
</dbReference>
<dbReference type="InterPro" id="IPR026263">
    <property type="entry name" value="Alkaline_phosphatase_prok"/>
</dbReference>
<evidence type="ECO:0000256" key="6">
    <source>
        <dbReference type="SAM" id="SignalP"/>
    </source>
</evidence>
<dbReference type="EMBL" id="FNNO01000008">
    <property type="protein sequence ID" value="SDX04186.1"/>
    <property type="molecule type" value="Genomic_DNA"/>
</dbReference>
<dbReference type="GO" id="GO:0046872">
    <property type="term" value="F:metal ion binding"/>
    <property type="evidence" value="ECO:0007669"/>
    <property type="project" value="UniProtKB-KW"/>
</dbReference>
<dbReference type="PANTHER" id="PTHR10151">
    <property type="entry name" value="ECTONUCLEOTIDE PYROPHOSPHATASE/PHOSPHODIESTERASE"/>
    <property type="match status" value="1"/>
</dbReference>
<dbReference type="SUPFAM" id="SSF53649">
    <property type="entry name" value="Alkaline phosphatase-like"/>
    <property type="match status" value="1"/>
</dbReference>
<evidence type="ECO:0000256" key="1">
    <source>
        <dbReference type="ARBA" id="ARBA00022553"/>
    </source>
</evidence>
<protein>
    <submittedName>
        <fullName evidence="7">Type I phosphodiesterase / nucleotide pyrophosphatase</fullName>
    </submittedName>
</protein>
<keyword evidence="2" id="KW-0479">Metal-binding</keyword>
<evidence type="ECO:0000313" key="8">
    <source>
        <dbReference type="Proteomes" id="UP000198711"/>
    </source>
</evidence>
<dbReference type="Gene3D" id="3.30.1360.150">
    <property type="match status" value="1"/>
</dbReference>
<organism evidence="7 8">
    <name type="scientific">Hydrobacter penzbergensis</name>
    <dbReference type="NCBI Taxonomy" id="1235997"/>
    <lineage>
        <taxon>Bacteria</taxon>
        <taxon>Pseudomonadati</taxon>
        <taxon>Bacteroidota</taxon>
        <taxon>Chitinophagia</taxon>
        <taxon>Chitinophagales</taxon>
        <taxon>Chitinophagaceae</taxon>
        <taxon>Hydrobacter</taxon>
    </lineage>
</organism>
<dbReference type="PIRSF" id="PIRSF031924">
    <property type="entry name" value="Pi-irrepressible_AP"/>
    <property type="match status" value="1"/>
</dbReference>
<feature type="active site" description="Phosphothreonine intermediate" evidence="4">
    <location>
        <position position="87"/>
    </location>
</feature>
<feature type="chain" id="PRO_5036465651" evidence="6">
    <location>
        <begin position="22"/>
        <end position="553"/>
    </location>
</feature>
<comment type="caution">
    <text evidence="7">The sequence shown here is derived from an EMBL/GenBank/DDBJ whole genome shotgun (WGS) entry which is preliminary data.</text>
</comment>
<dbReference type="NCBIfam" id="NF042991">
    <property type="entry name" value="alk_phos_PafA"/>
    <property type="match status" value="1"/>
</dbReference>
<reference evidence="7 8" key="1">
    <citation type="submission" date="2016-10" db="EMBL/GenBank/DDBJ databases">
        <authorList>
            <person name="Varghese N."/>
            <person name="Submissions S."/>
        </authorList>
    </citation>
    <scope>NUCLEOTIDE SEQUENCE [LARGE SCALE GENOMIC DNA]</scope>
    <source>
        <strain evidence="7 8">DSM 25353</strain>
    </source>
</reference>
<proteinExistence type="predicted"/>
<feature type="binding site" evidence="5">
    <location>
        <position position="108"/>
    </location>
    <ligand>
        <name>substrate</name>
    </ligand>
</feature>
<dbReference type="PANTHER" id="PTHR10151:SF120">
    <property type="entry name" value="BIS(5'-ADENOSYL)-TRIPHOSPHATASE"/>
    <property type="match status" value="1"/>
</dbReference>
<evidence type="ECO:0000313" key="7">
    <source>
        <dbReference type="EMBL" id="SDX04186.1"/>
    </source>
</evidence>
<dbReference type="InterPro" id="IPR002591">
    <property type="entry name" value="Phosphodiest/P_Trfase"/>
</dbReference>